<gene>
    <name evidence="1" type="ORF">BSTOLATCC_MIC35046</name>
</gene>
<evidence type="ECO:0000313" key="2">
    <source>
        <dbReference type="Proteomes" id="UP001162131"/>
    </source>
</evidence>
<keyword evidence="2" id="KW-1185">Reference proteome</keyword>
<dbReference type="AlphaFoldDB" id="A0AAU9J749"/>
<comment type="caution">
    <text evidence="1">The sequence shown here is derived from an EMBL/GenBank/DDBJ whole genome shotgun (WGS) entry which is preliminary data.</text>
</comment>
<protein>
    <submittedName>
        <fullName evidence="1">Uncharacterized protein</fullName>
    </submittedName>
</protein>
<accession>A0AAU9J749</accession>
<organism evidence="1 2">
    <name type="scientific">Blepharisma stoltei</name>
    <dbReference type="NCBI Taxonomy" id="1481888"/>
    <lineage>
        <taxon>Eukaryota</taxon>
        <taxon>Sar</taxon>
        <taxon>Alveolata</taxon>
        <taxon>Ciliophora</taxon>
        <taxon>Postciliodesmatophora</taxon>
        <taxon>Heterotrichea</taxon>
        <taxon>Heterotrichida</taxon>
        <taxon>Blepharismidae</taxon>
        <taxon>Blepharisma</taxon>
    </lineage>
</organism>
<sequence>MDLFRLNIQLKYWRLINQFRDMQMEFYFQSITTLLLEGEAKFFLLYDIMSAYIRLNNLKIIISLSSLRIDKVHFTEFL</sequence>
<dbReference type="Proteomes" id="UP001162131">
    <property type="component" value="Unassembled WGS sequence"/>
</dbReference>
<name>A0AAU9J749_9CILI</name>
<dbReference type="EMBL" id="CAJZBQ010000035">
    <property type="protein sequence ID" value="CAG9324024.1"/>
    <property type="molecule type" value="Genomic_DNA"/>
</dbReference>
<evidence type="ECO:0000313" key="1">
    <source>
        <dbReference type="EMBL" id="CAG9324024.1"/>
    </source>
</evidence>
<reference evidence="1" key="1">
    <citation type="submission" date="2021-09" db="EMBL/GenBank/DDBJ databases">
        <authorList>
            <consortium name="AG Swart"/>
            <person name="Singh M."/>
            <person name="Singh A."/>
            <person name="Seah K."/>
            <person name="Emmerich C."/>
        </authorList>
    </citation>
    <scope>NUCLEOTIDE SEQUENCE</scope>
    <source>
        <strain evidence="1">ATCC30299</strain>
    </source>
</reference>
<proteinExistence type="predicted"/>